<proteinExistence type="inferred from homology"/>
<comment type="subcellular location">
    <subcellularLocation>
        <location evidence="1">Membrane</location>
    </subcellularLocation>
</comment>
<protein>
    <submittedName>
        <fullName evidence="7">Penicillin-binding transpeptidase domain-containing protein</fullName>
    </submittedName>
</protein>
<sequence>MTERRLPPGARRPGPGNEKQGTPRRRVPATGRPPRPAGGRVQSPARRRSPEEQRQPRLMPPKEGQQQRRRPPQSVRKPQPVRKPKPPRRPKPPRTFKLGTSSRRLRVGFLLIAIIGSVFAGRLIEVQGVQAAKYSAMATSQRLHEVVLHASRGEISDAAGKPLATTVDTVAVTADPKMTRAKAAQIAAVLGPLLKVPATSLTPKLAKKDTRFVYLARYVSRDVWNKVRDRLSKQKLVGVFSQPDPLRTYPSKNVAANIVGFVGSDGNGLGGLEYALDKQLKGKDGKAQYEIDASGRRIPLATNSSQAPVPGANVRLTIDRDVQWAAQRAIADQVRKSKATSGDVVVIDTTTGEIIALATAPTYDPNQAGKAKAANRANRPLTDMYEPGSVMKVLTAAALVDAGYVDASTKIKLPSRLPRDGKSIGDWWGHGTIDLTFAGALARSSNIGTVLAAERMPKAEQRAYLAKFGIGTAPGTGFPGESSGLLPALDKWSDLQRATISFGQGVAVSAVQIASGLATVANDGVRIAPTLVKGHVDDKGSLTPAPAPKTSRVVSKEAANAVALMMEQVVQGDSALAKKAQIPGYRVAGKTGTAQKADPTCGCYRGYTASFGGFAPADDPRFVVYVALQDPQGDHSGASNGAPVFHDVMSFALQKYGVPPTGSKTPELPLKW</sequence>
<feature type="compositionally biased region" description="Basic residues" evidence="4">
    <location>
        <begin position="79"/>
        <end position="94"/>
    </location>
</feature>
<name>A0ABV7Y561_9ACTN</name>
<feature type="region of interest" description="Disordered" evidence="4">
    <location>
        <begin position="1"/>
        <end position="100"/>
    </location>
</feature>
<organism evidence="7 8">
    <name type="scientific">Tenggerimyces flavus</name>
    <dbReference type="NCBI Taxonomy" id="1708749"/>
    <lineage>
        <taxon>Bacteria</taxon>
        <taxon>Bacillati</taxon>
        <taxon>Actinomycetota</taxon>
        <taxon>Actinomycetes</taxon>
        <taxon>Propionibacteriales</taxon>
        <taxon>Nocardioidaceae</taxon>
        <taxon>Tenggerimyces</taxon>
    </lineage>
</organism>
<dbReference type="Proteomes" id="UP001595699">
    <property type="component" value="Unassembled WGS sequence"/>
</dbReference>
<dbReference type="InterPro" id="IPR012338">
    <property type="entry name" value="Beta-lactam/transpept-like"/>
</dbReference>
<evidence type="ECO:0000256" key="3">
    <source>
        <dbReference type="ARBA" id="ARBA00023136"/>
    </source>
</evidence>
<dbReference type="SUPFAM" id="SSF56601">
    <property type="entry name" value="beta-lactamase/transpeptidase-like"/>
    <property type="match status" value="1"/>
</dbReference>
<dbReference type="Gene3D" id="3.90.1310.10">
    <property type="entry name" value="Penicillin-binding protein 2a (Domain 2)"/>
    <property type="match status" value="1"/>
</dbReference>
<dbReference type="Pfam" id="PF00905">
    <property type="entry name" value="Transpeptidase"/>
    <property type="match status" value="1"/>
</dbReference>
<dbReference type="SUPFAM" id="SSF56519">
    <property type="entry name" value="Penicillin binding protein dimerisation domain"/>
    <property type="match status" value="1"/>
</dbReference>
<feature type="domain" description="Penicillin-binding protein dimerisation" evidence="6">
    <location>
        <begin position="149"/>
        <end position="298"/>
    </location>
</feature>
<reference evidence="8" key="1">
    <citation type="journal article" date="2019" name="Int. J. Syst. Evol. Microbiol.">
        <title>The Global Catalogue of Microorganisms (GCM) 10K type strain sequencing project: providing services to taxonomists for standard genome sequencing and annotation.</title>
        <authorList>
            <consortium name="The Broad Institute Genomics Platform"/>
            <consortium name="The Broad Institute Genome Sequencing Center for Infectious Disease"/>
            <person name="Wu L."/>
            <person name="Ma J."/>
        </authorList>
    </citation>
    <scope>NUCLEOTIDE SEQUENCE [LARGE SCALE GENOMIC DNA]</scope>
    <source>
        <strain evidence="8">CGMCC 4.7241</strain>
    </source>
</reference>
<dbReference type="InterPro" id="IPR005311">
    <property type="entry name" value="PBP_dimer"/>
</dbReference>
<dbReference type="Gene3D" id="3.30.450.330">
    <property type="match status" value="1"/>
</dbReference>
<comment type="similarity">
    <text evidence="2">Belongs to the transpeptidase family.</text>
</comment>
<dbReference type="PANTHER" id="PTHR30627">
    <property type="entry name" value="PEPTIDOGLYCAN D,D-TRANSPEPTIDASE"/>
    <property type="match status" value="1"/>
</dbReference>
<evidence type="ECO:0000259" key="6">
    <source>
        <dbReference type="Pfam" id="PF03717"/>
    </source>
</evidence>
<evidence type="ECO:0000313" key="7">
    <source>
        <dbReference type="EMBL" id="MFC3759843.1"/>
    </source>
</evidence>
<evidence type="ECO:0000256" key="4">
    <source>
        <dbReference type="SAM" id="MobiDB-lite"/>
    </source>
</evidence>
<dbReference type="EMBL" id="JBHRZH010000004">
    <property type="protein sequence ID" value="MFC3759843.1"/>
    <property type="molecule type" value="Genomic_DNA"/>
</dbReference>
<comment type="caution">
    <text evidence="7">The sequence shown here is derived from an EMBL/GenBank/DDBJ whole genome shotgun (WGS) entry which is preliminary data.</text>
</comment>
<evidence type="ECO:0000256" key="2">
    <source>
        <dbReference type="ARBA" id="ARBA00007171"/>
    </source>
</evidence>
<dbReference type="InterPro" id="IPR036138">
    <property type="entry name" value="PBP_dimer_sf"/>
</dbReference>
<evidence type="ECO:0000259" key="5">
    <source>
        <dbReference type="Pfam" id="PF00905"/>
    </source>
</evidence>
<dbReference type="InterPro" id="IPR050515">
    <property type="entry name" value="Beta-lactam/transpept"/>
</dbReference>
<dbReference type="InterPro" id="IPR001460">
    <property type="entry name" value="PCN-bd_Tpept"/>
</dbReference>
<dbReference type="Pfam" id="PF03717">
    <property type="entry name" value="PBP_dimer"/>
    <property type="match status" value="1"/>
</dbReference>
<feature type="domain" description="Penicillin-binding protein transpeptidase" evidence="5">
    <location>
        <begin position="344"/>
        <end position="649"/>
    </location>
</feature>
<dbReference type="RefSeq" id="WP_205120319.1">
    <property type="nucleotide sequence ID" value="NZ_JAFBCM010000001.1"/>
</dbReference>
<dbReference type="PANTHER" id="PTHR30627:SF1">
    <property type="entry name" value="PEPTIDOGLYCAN D,D-TRANSPEPTIDASE FTSI"/>
    <property type="match status" value="1"/>
</dbReference>
<keyword evidence="8" id="KW-1185">Reference proteome</keyword>
<dbReference type="Gene3D" id="3.40.710.10">
    <property type="entry name" value="DD-peptidase/beta-lactamase superfamily"/>
    <property type="match status" value="1"/>
</dbReference>
<evidence type="ECO:0000256" key="1">
    <source>
        <dbReference type="ARBA" id="ARBA00004370"/>
    </source>
</evidence>
<evidence type="ECO:0000313" key="8">
    <source>
        <dbReference type="Proteomes" id="UP001595699"/>
    </source>
</evidence>
<feature type="compositionally biased region" description="Low complexity" evidence="4">
    <location>
        <begin position="7"/>
        <end position="16"/>
    </location>
</feature>
<keyword evidence="3" id="KW-0472">Membrane</keyword>
<gene>
    <name evidence="7" type="ORF">ACFOUW_03270</name>
</gene>
<accession>A0ABV7Y561</accession>